<keyword evidence="3" id="KW-1185">Reference proteome</keyword>
<sequence>MAGQAVASSSKAPSQSGLLRSHLAPAAVGGTPEARNHRLRSLYTGSKEVLRWHSDMDVGIESAILGPGGQQGEDVGLFPPRAHKESASPSLEVKGEG</sequence>
<organism evidence="2 3">
    <name type="scientific">Cnephaeus nilssonii</name>
    <name type="common">Northern bat</name>
    <name type="synonym">Eptesicus nilssonii</name>
    <dbReference type="NCBI Taxonomy" id="3371016"/>
    <lineage>
        <taxon>Eukaryota</taxon>
        <taxon>Metazoa</taxon>
        <taxon>Chordata</taxon>
        <taxon>Craniata</taxon>
        <taxon>Vertebrata</taxon>
        <taxon>Euteleostomi</taxon>
        <taxon>Mammalia</taxon>
        <taxon>Eutheria</taxon>
        <taxon>Laurasiatheria</taxon>
        <taxon>Chiroptera</taxon>
        <taxon>Yangochiroptera</taxon>
        <taxon>Vespertilionidae</taxon>
        <taxon>Cnephaeus</taxon>
    </lineage>
</organism>
<evidence type="ECO:0000313" key="2">
    <source>
        <dbReference type="EMBL" id="KAK1344662.1"/>
    </source>
</evidence>
<protein>
    <submittedName>
        <fullName evidence="2">Uncharacterized protein</fullName>
    </submittedName>
</protein>
<name>A0AA40I7W6_CNENI</name>
<evidence type="ECO:0000256" key="1">
    <source>
        <dbReference type="SAM" id="MobiDB-lite"/>
    </source>
</evidence>
<feature type="compositionally biased region" description="Polar residues" evidence="1">
    <location>
        <begin position="1"/>
        <end position="18"/>
    </location>
</feature>
<accession>A0AA40I7W6</accession>
<feature type="region of interest" description="Disordered" evidence="1">
    <location>
        <begin position="1"/>
        <end position="39"/>
    </location>
</feature>
<dbReference type="EMBL" id="JAULJE010000003">
    <property type="protein sequence ID" value="KAK1344662.1"/>
    <property type="molecule type" value="Genomic_DNA"/>
</dbReference>
<reference evidence="2" key="1">
    <citation type="submission" date="2023-06" db="EMBL/GenBank/DDBJ databases">
        <title>Reference genome for the Northern bat (Eptesicus nilssonii), a most northern bat species.</title>
        <authorList>
            <person name="Laine V.N."/>
            <person name="Pulliainen A.T."/>
            <person name="Lilley T.M."/>
        </authorList>
    </citation>
    <scope>NUCLEOTIDE SEQUENCE</scope>
    <source>
        <strain evidence="2">BLF_Eptnil</strain>
        <tissue evidence="2">Kidney</tissue>
    </source>
</reference>
<comment type="caution">
    <text evidence="2">The sequence shown here is derived from an EMBL/GenBank/DDBJ whole genome shotgun (WGS) entry which is preliminary data.</text>
</comment>
<feature type="region of interest" description="Disordered" evidence="1">
    <location>
        <begin position="63"/>
        <end position="97"/>
    </location>
</feature>
<proteinExistence type="predicted"/>
<evidence type="ECO:0000313" key="3">
    <source>
        <dbReference type="Proteomes" id="UP001177744"/>
    </source>
</evidence>
<gene>
    <name evidence="2" type="ORF">QTO34_013360</name>
</gene>
<dbReference type="AlphaFoldDB" id="A0AA40I7W6"/>
<dbReference type="Proteomes" id="UP001177744">
    <property type="component" value="Unassembled WGS sequence"/>
</dbReference>